<dbReference type="AlphaFoldDB" id="A0A0L6JNF6"/>
<dbReference type="InterPro" id="IPR011324">
    <property type="entry name" value="Cytotoxic_necrot_fac-like_cat"/>
</dbReference>
<comment type="catalytic activity">
    <reaction evidence="3">
        <text>L-glutaminyl-[protein] + H2O = L-glutamyl-[protein] + NH4(+)</text>
        <dbReference type="Rhea" id="RHEA:16441"/>
        <dbReference type="Rhea" id="RHEA-COMP:10207"/>
        <dbReference type="Rhea" id="RHEA-COMP:10208"/>
        <dbReference type="ChEBI" id="CHEBI:15377"/>
        <dbReference type="ChEBI" id="CHEBI:28938"/>
        <dbReference type="ChEBI" id="CHEBI:29973"/>
        <dbReference type="ChEBI" id="CHEBI:30011"/>
        <dbReference type="EC" id="3.5.1.44"/>
    </reaction>
</comment>
<proteinExistence type="inferred from homology"/>
<dbReference type="PANTHER" id="PTHR35147:SF1">
    <property type="entry name" value="CHEMORECEPTOR GLUTAMINE DEAMIDASE CHED-RELATED"/>
    <property type="match status" value="1"/>
</dbReference>
<dbReference type="GO" id="GO:0050568">
    <property type="term" value="F:protein-glutamine glutaminase activity"/>
    <property type="evidence" value="ECO:0007669"/>
    <property type="project" value="UniProtKB-UniRule"/>
</dbReference>
<dbReference type="CDD" id="cd16352">
    <property type="entry name" value="CheD"/>
    <property type="match status" value="1"/>
</dbReference>
<dbReference type="RefSeq" id="WP_036942568.1">
    <property type="nucleotide sequence ID" value="NZ_JQKC01000019.1"/>
</dbReference>
<comment type="similarity">
    <text evidence="3">Belongs to the CheD family.</text>
</comment>
<dbReference type="InterPro" id="IPR038592">
    <property type="entry name" value="CheD-like_sf"/>
</dbReference>
<dbReference type="Pfam" id="PF03975">
    <property type="entry name" value="CheD"/>
    <property type="match status" value="1"/>
</dbReference>
<evidence type="ECO:0000256" key="3">
    <source>
        <dbReference type="HAMAP-Rule" id="MF_01440"/>
    </source>
</evidence>
<dbReference type="EMBL" id="LGTC01000001">
    <property type="protein sequence ID" value="KNY27289.1"/>
    <property type="molecule type" value="Genomic_DNA"/>
</dbReference>
<gene>
    <name evidence="3" type="primary">cheD</name>
    <name evidence="4" type="ORF">Bccel_2560</name>
</gene>
<dbReference type="SUPFAM" id="SSF64438">
    <property type="entry name" value="CNF1/YfiH-like putative cysteine hydrolases"/>
    <property type="match status" value="1"/>
</dbReference>
<dbReference type="Gene3D" id="3.30.1330.200">
    <property type="match status" value="1"/>
</dbReference>
<comment type="caution">
    <text evidence="4">The sequence shown here is derived from an EMBL/GenBank/DDBJ whole genome shotgun (WGS) entry which is preliminary data.</text>
</comment>
<dbReference type="eggNOG" id="COG1871">
    <property type="taxonomic scope" value="Bacteria"/>
</dbReference>
<dbReference type="GO" id="GO:0006935">
    <property type="term" value="P:chemotaxis"/>
    <property type="evidence" value="ECO:0007669"/>
    <property type="project" value="UniProtKB-UniRule"/>
</dbReference>
<protein>
    <recommendedName>
        <fullName evidence="3">Probable chemoreceptor glutamine deamidase CheD</fullName>
        <ecNumber evidence="3">3.5.1.44</ecNumber>
    </recommendedName>
</protein>
<evidence type="ECO:0000313" key="4">
    <source>
        <dbReference type="EMBL" id="KNY27289.1"/>
    </source>
</evidence>
<dbReference type="Proteomes" id="UP000036923">
    <property type="component" value="Unassembled WGS sequence"/>
</dbReference>
<keyword evidence="2 3" id="KW-0378">Hydrolase</keyword>
<accession>A0A0L6JNF6</accession>
<evidence type="ECO:0000256" key="2">
    <source>
        <dbReference type="ARBA" id="ARBA00022801"/>
    </source>
</evidence>
<keyword evidence="1 3" id="KW-0145">Chemotaxis</keyword>
<name>A0A0L6JNF6_9FIRM</name>
<organism evidence="4 5">
    <name type="scientific">Pseudobacteroides cellulosolvens ATCC 35603 = DSM 2933</name>
    <dbReference type="NCBI Taxonomy" id="398512"/>
    <lineage>
        <taxon>Bacteria</taxon>
        <taxon>Bacillati</taxon>
        <taxon>Bacillota</taxon>
        <taxon>Clostridia</taxon>
        <taxon>Eubacteriales</taxon>
        <taxon>Oscillospiraceae</taxon>
        <taxon>Pseudobacteroides</taxon>
    </lineage>
</organism>
<dbReference type="InterPro" id="IPR005659">
    <property type="entry name" value="Chemorcpt_Glu_NH3ase_CheD"/>
</dbReference>
<evidence type="ECO:0000256" key="1">
    <source>
        <dbReference type="ARBA" id="ARBA00022500"/>
    </source>
</evidence>
<sequence>MIVIGIGEYAVTDEYGESIVTYALSSCIAMTVYSPIRKVAGMVHISLPEHYVRQGYMKDNPWTYADTAVPMLIDKLCNDYKCSKLELEIKIYGGAESRNKSDMFKIGMKNIEAVNKALNSLNLYIHYSDTGGNNSRTITLYSDTGEVRVQYLPLKI</sequence>
<dbReference type="PANTHER" id="PTHR35147">
    <property type="entry name" value="CHEMORECEPTOR GLUTAMINE DEAMIDASE CHED-RELATED"/>
    <property type="match status" value="1"/>
</dbReference>
<evidence type="ECO:0000313" key="5">
    <source>
        <dbReference type="Proteomes" id="UP000036923"/>
    </source>
</evidence>
<dbReference type="HAMAP" id="MF_01440">
    <property type="entry name" value="CheD"/>
    <property type="match status" value="1"/>
</dbReference>
<dbReference type="OrthoDB" id="9807202at2"/>
<comment type="function">
    <text evidence="3">Probably deamidates glutamine residues to glutamate on methyl-accepting chemotaxis receptors (MCPs), playing an important role in chemotaxis.</text>
</comment>
<dbReference type="EC" id="3.5.1.44" evidence="3"/>
<reference evidence="5" key="1">
    <citation type="submission" date="2015-07" db="EMBL/GenBank/DDBJ databases">
        <title>Near-Complete Genome Sequence of the Cellulolytic Bacterium Bacteroides (Pseudobacteroides) cellulosolvens ATCC 35603.</title>
        <authorList>
            <person name="Dassa B."/>
            <person name="Utturkar S.M."/>
            <person name="Klingeman D.M."/>
            <person name="Hurt R.A."/>
            <person name="Keller M."/>
            <person name="Xu J."/>
            <person name="Reddy Y.H.K."/>
            <person name="Borovok I."/>
            <person name="Grinberg I.R."/>
            <person name="Lamed R."/>
            <person name="Zhivin O."/>
            <person name="Bayer E.A."/>
            <person name="Brown S.D."/>
        </authorList>
    </citation>
    <scope>NUCLEOTIDE SEQUENCE [LARGE SCALE GENOMIC DNA]</scope>
    <source>
        <strain evidence="5">DSM 2933</strain>
    </source>
</reference>
<keyword evidence="5" id="KW-1185">Reference proteome</keyword>
<dbReference type="STRING" id="398512.Bccel_2560"/>